<gene>
    <name evidence="7" type="ORF">SAMN02745206_03581</name>
</gene>
<dbReference type="InterPro" id="IPR036264">
    <property type="entry name" value="Bact_exopeptidase_dim_dom"/>
</dbReference>
<evidence type="ECO:0000256" key="5">
    <source>
        <dbReference type="ARBA" id="ARBA00022833"/>
    </source>
</evidence>
<evidence type="ECO:0000256" key="1">
    <source>
        <dbReference type="ARBA" id="ARBA00001947"/>
    </source>
</evidence>
<sequence>MREVIELTKELIRFPSMHSRPEEIRRCADFVAGYLEEAGAAYKRYDVEGIPSLLVTPREGYAPVLLMSHIDVVDAPEELFEPVEKDGKLYGRGAIDDKYAVALSLVLLRRHLDRLRKEGKGQEALGFGVLITGDEEIGGYRGAREALKDVRADLCIALDGGSVQEIILKEKGILRLQLTAHGKTAHGARPWLGENAIEILMDDIRAIRPLFDLDAPDHWHRTLNLGWIRGGTSVNQVPDVAEAKLDIRYTENDDTDWIVEEVKKRVRSRVEVLEREPLFFGEKTAHVERLMELVPGVRLGQAHGASDARFLSAHGIPGIVWGADGENTQHSLDEHVVTESVGRLYQAIDRLVQEI</sequence>
<evidence type="ECO:0000256" key="4">
    <source>
        <dbReference type="ARBA" id="ARBA00022801"/>
    </source>
</evidence>
<dbReference type="PANTHER" id="PTHR43808:SF8">
    <property type="entry name" value="PEPTIDASE M20 DIMERISATION DOMAIN-CONTAINING PROTEIN"/>
    <property type="match status" value="1"/>
</dbReference>
<proteinExistence type="inferred from homology"/>
<evidence type="ECO:0000256" key="2">
    <source>
        <dbReference type="ARBA" id="ARBA00006247"/>
    </source>
</evidence>
<keyword evidence="3" id="KW-0479">Metal-binding</keyword>
<dbReference type="InterPro" id="IPR050072">
    <property type="entry name" value="Peptidase_M20A"/>
</dbReference>
<evidence type="ECO:0000259" key="6">
    <source>
        <dbReference type="Pfam" id="PF07687"/>
    </source>
</evidence>
<name>A0A1M5IES1_9BACT</name>
<dbReference type="InterPro" id="IPR011650">
    <property type="entry name" value="Peptidase_M20_dimer"/>
</dbReference>
<dbReference type="AlphaFoldDB" id="A0A1M5IES1"/>
<dbReference type="Pfam" id="PF01546">
    <property type="entry name" value="Peptidase_M20"/>
    <property type="match status" value="1"/>
</dbReference>
<accession>A0A1M5IES1</accession>
<dbReference type="Gene3D" id="3.30.70.360">
    <property type="match status" value="1"/>
</dbReference>
<reference evidence="8" key="1">
    <citation type="submission" date="2016-11" db="EMBL/GenBank/DDBJ databases">
        <authorList>
            <person name="Varghese N."/>
            <person name="Submissions S."/>
        </authorList>
    </citation>
    <scope>NUCLEOTIDE SEQUENCE [LARGE SCALE GENOMIC DNA]</scope>
    <source>
        <strain evidence="8">DSM 9756</strain>
    </source>
</reference>
<keyword evidence="8" id="KW-1185">Reference proteome</keyword>
<protein>
    <submittedName>
        <fullName evidence="7">Succinyl-diaminopimelate desuccinylase</fullName>
    </submittedName>
</protein>
<evidence type="ECO:0000313" key="7">
    <source>
        <dbReference type="EMBL" id="SHG26559.1"/>
    </source>
</evidence>
<dbReference type="Pfam" id="PF07687">
    <property type="entry name" value="M20_dimer"/>
    <property type="match status" value="1"/>
</dbReference>
<evidence type="ECO:0000256" key="3">
    <source>
        <dbReference type="ARBA" id="ARBA00022723"/>
    </source>
</evidence>
<dbReference type="EMBL" id="FQVB01000055">
    <property type="protein sequence ID" value="SHG26559.1"/>
    <property type="molecule type" value="Genomic_DNA"/>
</dbReference>
<keyword evidence="5" id="KW-0862">Zinc</keyword>
<comment type="similarity">
    <text evidence="2">Belongs to the peptidase M20A family.</text>
</comment>
<dbReference type="RefSeq" id="WP_073041959.1">
    <property type="nucleotide sequence ID" value="NZ_FQVB01000055.1"/>
</dbReference>
<dbReference type="Gene3D" id="3.40.630.10">
    <property type="entry name" value="Zn peptidases"/>
    <property type="match status" value="1"/>
</dbReference>
<organism evidence="7 8">
    <name type="scientific">Desulfacinum infernum DSM 9756</name>
    <dbReference type="NCBI Taxonomy" id="1121391"/>
    <lineage>
        <taxon>Bacteria</taxon>
        <taxon>Pseudomonadati</taxon>
        <taxon>Thermodesulfobacteriota</taxon>
        <taxon>Syntrophobacteria</taxon>
        <taxon>Syntrophobacterales</taxon>
        <taxon>Syntrophobacteraceae</taxon>
        <taxon>Desulfacinum</taxon>
    </lineage>
</organism>
<dbReference type="Proteomes" id="UP000184076">
    <property type="component" value="Unassembled WGS sequence"/>
</dbReference>
<keyword evidence="4" id="KW-0378">Hydrolase</keyword>
<comment type="cofactor">
    <cofactor evidence="1">
        <name>Zn(2+)</name>
        <dbReference type="ChEBI" id="CHEBI:29105"/>
    </cofactor>
</comment>
<dbReference type="STRING" id="1121391.SAMN02745206_03581"/>
<dbReference type="GO" id="GO:0046872">
    <property type="term" value="F:metal ion binding"/>
    <property type="evidence" value="ECO:0007669"/>
    <property type="project" value="UniProtKB-KW"/>
</dbReference>
<feature type="domain" description="Peptidase M20 dimerisation" evidence="6">
    <location>
        <begin position="169"/>
        <end position="269"/>
    </location>
</feature>
<evidence type="ECO:0000313" key="8">
    <source>
        <dbReference type="Proteomes" id="UP000184076"/>
    </source>
</evidence>
<dbReference type="SUPFAM" id="SSF55031">
    <property type="entry name" value="Bacterial exopeptidase dimerisation domain"/>
    <property type="match status" value="1"/>
</dbReference>
<dbReference type="GO" id="GO:0016787">
    <property type="term" value="F:hydrolase activity"/>
    <property type="evidence" value="ECO:0007669"/>
    <property type="project" value="UniProtKB-KW"/>
</dbReference>
<dbReference type="OrthoDB" id="9809784at2"/>
<dbReference type="SUPFAM" id="SSF53187">
    <property type="entry name" value="Zn-dependent exopeptidases"/>
    <property type="match status" value="1"/>
</dbReference>
<dbReference type="InterPro" id="IPR002933">
    <property type="entry name" value="Peptidase_M20"/>
</dbReference>
<dbReference type="PANTHER" id="PTHR43808">
    <property type="entry name" value="ACETYLORNITHINE DEACETYLASE"/>
    <property type="match status" value="1"/>
</dbReference>